<name>A0ABT1Y783_9FIRM</name>
<accession>A0ABT1Y783</accession>
<feature type="transmembrane region" description="Helical" evidence="9">
    <location>
        <begin position="171"/>
        <end position="199"/>
    </location>
</feature>
<evidence type="ECO:0000256" key="1">
    <source>
        <dbReference type="ARBA" id="ARBA00004651"/>
    </source>
</evidence>
<comment type="caution">
    <text evidence="11">The sequence shown here is derived from an EMBL/GenBank/DDBJ whole genome shotgun (WGS) entry which is preliminary data.</text>
</comment>
<dbReference type="Proteomes" id="UP001524944">
    <property type="component" value="Unassembled WGS sequence"/>
</dbReference>
<keyword evidence="5 8" id="KW-0812">Transmembrane</keyword>
<dbReference type="Pfam" id="PF00482">
    <property type="entry name" value="T2SSF"/>
    <property type="match status" value="2"/>
</dbReference>
<feature type="domain" description="Type II secretion system protein GspF" evidence="10">
    <location>
        <begin position="272"/>
        <end position="394"/>
    </location>
</feature>
<dbReference type="InterPro" id="IPR003004">
    <property type="entry name" value="GspF/PilC"/>
</dbReference>
<dbReference type="InterPro" id="IPR018076">
    <property type="entry name" value="T2SS_GspF_dom"/>
</dbReference>
<dbReference type="InterPro" id="IPR001992">
    <property type="entry name" value="T2SS_GspF/T4SS_PilC_CS"/>
</dbReference>
<dbReference type="RefSeq" id="WP_257914037.1">
    <property type="nucleotide sequence ID" value="NZ_JANPWE010000011.1"/>
</dbReference>
<feature type="transmembrane region" description="Helical" evidence="9">
    <location>
        <begin position="375"/>
        <end position="396"/>
    </location>
</feature>
<keyword evidence="4" id="KW-1003">Cell membrane</keyword>
<proteinExistence type="inferred from homology"/>
<evidence type="ECO:0000256" key="7">
    <source>
        <dbReference type="ARBA" id="ARBA00023136"/>
    </source>
</evidence>
<keyword evidence="7 9" id="KW-0472">Membrane</keyword>
<keyword evidence="3 8" id="KW-0813">Transport</keyword>
<evidence type="ECO:0000256" key="3">
    <source>
        <dbReference type="ARBA" id="ARBA00022448"/>
    </source>
</evidence>
<gene>
    <name evidence="11" type="ORF">NVS47_14770</name>
</gene>
<feature type="transmembrane region" description="Helical" evidence="9">
    <location>
        <begin position="222"/>
        <end position="241"/>
    </location>
</feature>
<evidence type="ECO:0000256" key="4">
    <source>
        <dbReference type="ARBA" id="ARBA00022475"/>
    </source>
</evidence>
<dbReference type="PANTHER" id="PTHR30012">
    <property type="entry name" value="GENERAL SECRETION PATHWAY PROTEIN"/>
    <property type="match status" value="1"/>
</dbReference>
<dbReference type="PRINTS" id="PR00812">
    <property type="entry name" value="BCTERIALGSPF"/>
</dbReference>
<evidence type="ECO:0000256" key="8">
    <source>
        <dbReference type="RuleBase" id="RU003923"/>
    </source>
</evidence>
<dbReference type="PROSITE" id="PS00874">
    <property type="entry name" value="T2SP_F"/>
    <property type="match status" value="1"/>
</dbReference>
<keyword evidence="12" id="KW-1185">Reference proteome</keyword>
<dbReference type="EMBL" id="JANPWE010000011">
    <property type="protein sequence ID" value="MCR6546757.1"/>
    <property type="molecule type" value="Genomic_DNA"/>
</dbReference>
<dbReference type="Gene3D" id="1.20.81.30">
    <property type="entry name" value="Type II secretion system (T2SS), domain F"/>
    <property type="match status" value="2"/>
</dbReference>
<comment type="similarity">
    <text evidence="2 8">Belongs to the GSP F family.</text>
</comment>
<evidence type="ECO:0000256" key="2">
    <source>
        <dbReference type="ARBA" id="ARBA00005745"/>
    </source>
</evidence>
<evidence type="ECO:0000256" key="6">
    <source>
        <dbReference type="ARBA" id="ARBA00022989"/>
    </source>
</evidence>
<comment type="subcellular location">
    <subcellularLocation>
        <location evidence="1 8">Cell membrane</location>
        <topology evidence="1 8">Multi-pass membrane protein</topology>
    </subcellularLocation>
</comment>
<reference evidence="11 12" key="1">
    <citation type="submission" date="2022-08" db="EMBL/GenBank/DDBJ databases">
        <title>Proteogenomics of the novel Dehalobacterium formicoaceticum strain EZ94 highlights a key role of methyltransferases during anaerobic dichloromethane degradation.</title>
        <authorList>
            <person name="Wasmund K."/>
        </authorList>
    </citation>
    <scope>NUCLEOTIDE SEQUENCE [LARGE SCALE GENOMIC DNA]</scope>
    <source>
        <strain evidence="11 12">EZ94</strain>
    </source>
</reference>
<feature type="domain" description="Type II secretion system protein GspF" evidence="10">
    <location>
        <begin position="69"/>
        <end position="192"/>
    </location>
</feature>
<keyword evidence="6 9" id="KW-1133">Transmembrane helix</keyword>
<dbReference type="InterPro" id="IPR042094">
    <property type="entry name" value="T2SS_GspF_sf"/>
</dbReference>
<organism evidence="11 12">
    <name type="scientific">Dehalobacterium formicoaceticum</name>
    <dbReference type="NCBI Taxonomy" id="51515"/>
    <lineage>
        <taxon>Bacteria</taxon>
        <taxon>Bacillati</taxon>
        <taxon>Bacillota</taxon>
        <taxon>Clostridia</taxon>
        <taxon>Eubacteriales</taxon>
        <taxon>Peptococcaceae</taxon>
        <taxon>Dehalobacterium</taxon>
    </lineage>
</organism>
<evidence type="ECO:0000313" key="11">
    <source>
        <dbReference type="EMBL" id="MCR6546757.1"/>
    </source>
</evidence>
<evidence type="ECO:0000256" key="5">
    <source>
        <dbReference type="ARBA" id="ARBA00022692"/>
    </source>
</evidence>
<dbReference type="PANTHER" id="PTHR30012:SF0">
    <property type="entry name" value="TYPE II SECRETION SYSTEM PROTEIN F-RELATED"/>
    <property type="match status" value="1"/>
</dbReference>
<evidence type="ECO:0000256" key="9">
    <source>
        <dbReference type="SAM" id="Phobius"/>
    </source>
</evidence>
<protein>
    <submittedName>
        <fullName evidence="11">Type II secretion system F family protein</fullName>
    </submittedName>
</protein>
<evidence type="ECO:0000313" key="12">
    <source>
        <dbReference type="Proteomes" id="UP001524944"/>
    </source>
</evidence>
<evidence type="ECO:0000259" key="10">
    <source>
        <dbReference type="Pfam" id="PF00482"/>
    </source>
</evidence>
<sequence length="404" mass="45272">MAEYAYKVRDMGGRVITGTMKAENERIVVEELRNRDYLIVDVAEKTVRNFNIKLPKLESSVKAKDLAMFCRQLSTLMNAGVPLVNCIRILQEQTEKGVLKDALQEVVSHLEEGNSLAQSLRPYPKVFPDIFVNMVETGELSGTIDEVMERLAINYEREHDIREKVKSSMTYPLVILIVAVLGMSIMLIFIIPMLVGMLIENGAELPLITRIVLGASEFTKNYWYLILLIFIGLYYGTKQAFKKKNVREAFDRFLLKMPVFGELIQIYIVSRFSRTLGSMLRSGVPIVEALGTVQRTVGNLAVSREVDMAKESILRGKGIAEPLKYSQVFPSMVVNMIAVGEESGALDTMLEKVAVFYDREVDTRLDRLASLVEPLLIVGLGVVLGFMIIAMMLPILDITSGSTI</sequence>